<dbReference type="Gene3D" id="2.30.110.10">
    <property type="entry name" value="Electron Transport, Fmn-binding Protein, Chain A"/>
    <property type="match status" value="1"/>
</dbReference>
<dbReference type="PANTHER" id="PTHR39428">
    <property type="entry name" value="F420H(2)-DEPENDENT QUINONE REDUCTASE RV1261C"/>
    <property type="match status" value="1"/>
</dbReference>
<dbReference type="EMBL" id="JABWGN010000004">
    <property type="protein sequence ID" value="NUW31982.1"/>
    <property type="molecule type" value="Genomic_DNA"/>
</dbReference>
<accession>A0A7Y6M2A4</accession>
<dbReference type="InterPro" id="IPR004378">
    <property type="entry name" value="F420H2_quin_Rdtase"/>
</dbReference>
<comment type="similarity">
    <text evidence="1">Belongs to the F420H(2)-dependent quinone reductase family.</text>
</comment>
<comment type="catalytic activity">
    <reaction evidence="2">
        <text>oxidized coenzyme F420-(gamma-L-Glu)(n) + a quinol + H(+) = reduced coenzyme F420-(gamma-L-Glu)(n) + a quinone</text>
        <dbReference type="Rhea" id="RHEA:39663"/>
        <dbReference type="Rhea" id="RHEA-COMP:12939"/>
        <dbReference type="Rhea" id="RHEA-COMP:14378"/>
        <dbReference type="ChEBI" id="CHEBI:15378"/>
        <dbReference type="ChEBI" id="CHEBI:24646"/>
        <dbReference type="ChEBI" id="CHEBI:132124"/>
        <dbReference type="ChEBI" id="CHEBI:133980"/>
        <dbReference type="ChEBI" id="CHEBI:139511"/>
    </reaction>
</comment>
<protein>
    <submittedName>
        <fullName evidence="4">Nitroreductase family deazaflavin-dependent oxidoreductase</fullName>
    </submittedName>
</protein>
<name>A0A7Y6M2A4_9ACTN</name>
<evidence type="ECO:0000259" key="3">
    <source>
        <dbReference type="Pfam" id="PF01814"/>
    </source>
</evidence>
<dbReference type="GO" id="GO:0016491">
    <property type="term" value="F:oxidoreductase activity"/>
    <property type="evidence" value="ECO:0007669"/>
    <property type="project" value="InterPro"/>
</dbReference>
<dbReference type="InterPro" id="IPR012312">
    <property type="entry name" value="Hemerythrin-like"/>
</dbReference>
<comment type="caution">
    <text evidence="4">The sequence shown here is derived from an EMBL/GenBank/DDBJ whole genome shotgun (WGS) entry which is preliminary data.</text>
</comment>
<dbReference type="Pfam" id="PF01814">
    <property type="entry name" value="Hemerythrin"/>
    <property type="match status" value="1"/>
</dbReference>
<dbReference type="NCBIfam" id="TIGR00026">
    <property type="entry name" value="hi_GC_TIGR00026"/>
    <property type="match status" value="1"/>
</dbReference>
<dbReference type="GO" id="GO:0070967">
    <property type="term" value="F:coenzyme F420 binding"/>
    <property type="evidence" value="ECO:0007669"/>
    <property type="project" value="TreeGrafter"/>
</dbReference>
<dbReference type="InterPro" id="IPR012349">
    <property type="entry name" value="Split_barrel_FMN-bd"/>
</dbReference>
<keyword evidence="5" id="KW-1185">Reference proteome</keyword>
<dbReference type="PANTHER" id="PTHR39428:SF1">
    <property type="entry name" value="F420H(2)-DEPENDENT QUINONE REDUCTASE RV1261C"/>
    <property type="match status" value="1"/>
</dbReference>
<evidence type="ECO:0000256" key="1">
    <source>
        <dbReference type="ARBA" id="ARBA00008710"/>
    </source>
</evidence>
<organism evidence="4 5">
    <name type="scientific">Nonomuraea montanisoli</name>
    <dbReference type="NCBI Taxonomy" id="2741721"/>
    <lineage>
        <taxon>Bacteria</taxon>
        <taxon>Bacillati</taxon>
        <taxon>Actinomycetota</taxon>
        <taxon>Actinomycetes</taxon>
        <taxon>Streptosporangiales</taxon>
        <taxon>Streptosporangiaceae</taxon>
        <taxon>Nonomuraea</taxon>
    </lineage>
</organism>
<evidence type="ECO:0000256" key="2">
    <source>
        <dbReference type="ARBA" id="ARBA00049106"/>
    </source>
</evidence>
<dbReference type="Gene3D" id="1.20.120.520">
    <property type="entry name" value="nmb1532 protein domain like"/>
    <property type="match status" value="1"/>
</dbReference>
<sequence length="280" mass="30016">MPNDFNQQVIEEFRANGGRVGGPFEGGRLLLLTTTGARTGAAHTTPLAYLPDGDRVLVIASAGGSPRHPHWYLNLVADPEVTVENGVFTFQARAVVLEGAERDAAFARAVETDPGWAAYASRSGRVLPVVALEQVPGVMPTHTASSFGQMLKAVHDAFRHELGLIRQEIATSGPGLGTQLRVNCLSVCGNLHHHHVMEDSGMFPSLAGRRPELAPVIERLGEEHRRIAGLVARLREVVSAEGAEPAAVLAEVDRLVEELEAHLTYEEEQLIPVLDGAATA</sequence>
<dbReference type="GO" id="GO:0005886">
    <property type="term" value="C:plasma membrane"/>
    <property type="evidence" value="ECO:0007669"/>
    <property type="project" value="TreeGrafter"/>
</dbReference>
<reference evidence="4 5" key="1">
    <citation type="submission" date="2020-06" db="EMBL/GenBank/DDBJ databases">
        <title>Nonomuraea sp. SMC257, a novel actinomycete isolated from soil.</title>
        <authorList>
            <person name="Chanama M."/>
        </authorList>
    </citation>
    <scope>NUCLEOTIDE SEQUENCE [LARGE SCALE GENOMIC DNA]</scope>
    <source>
        <strain evidence="4 5">SMC257</strain>
    </source>
</reference>
<dbReference type="Pfam" id="PF04075">
    <property type="entry name" value="F420H2_quin_red"/>
    <property type="match status" value="1"/>
</dbReference>
<dbReference type="SUPFAM" id="SSF50475">
    <property type="entry name" value="FMN-binding split barrel"/>
    <property type="match status" value="1"/>
</dbReference>
<evidence type="ECO:0000313" key="4">
    <source>
        <dbReference type="EMBL" id="NUW31982.1"/>
    </source>
</evidence>
<feature type="domain" description="Hemerythrin-like" evidence="3">
    <location>
        <begin position="150"/>
        <end position="274"/>
    </location>
</feature>
<dbReference type="RefSeq" id="WP_175589432.1">
    <property type="nucleotide sequence ID" value="NZ_JABWGN010000004.1"/>
</dbReference>
<proteinExistence type="inferred from homology"/>
<evidence type="ECO:0000313" key="5">
    <source>
        <dbReference type="Proteomes" id="UP000586042"/>
    </source>
</evidence>
<gene>
    <name evidence="4" type="ORF">HTZ77_11155</name>
</gene>
<dbReference type="Proteomes" id="UP000586042">
    <property type="component" value="Unassembled WGS sequence"/>
</dbReference>
<dbReference type="CDD" id="cd12108">
    <property type="entry name" value="Hr-like"/>
    <property type="match status" value="1"/>
</dbReference>
<dbReference type="AlphaFoldDB" id="A0A7Y6M2A4"/>